<gene>
    <name evidence="2" type="ORF">TanjilG_25378</name>
</gene>
<evidence type="ECO:0000259" key="1">
    <source>
        <dbReference type="Pfam" id="PF05678"/>
    </source>
</evidence>
<dbReference type="Proteomes" id="UP000188354">
    <property type="component" value="Chromosome LG01"/>
</dbReference>
<reference evidence="2 3" key="1">
    <citation type="journal article" date="2017" name="Plant Biotechnol. J.">
        <title>A comprehensive draft genome sequence for lupin (Lupinus angustifolius), an emerging health food: insights into plant-microbe interactions and legume evolution.</title>
        <authorList>
            <person name="Hane J.K."/>
            <person name="Ming Y."/>
            <person name="Kamphuis L.G."/>
            <person name="Nelson M.N."/>
            <person name="Garg G."/>
            <person name="Atkins C.A."/>
            <person name="Bayer P.E."/>
            <person name="Bravo A."/>
            <person name="Bringans S."/>
            <person name="Cannon S."/>
            <person name="Edwards D."/>
            <person name="Foley R."/>
            <person name="Gao L.L."/>
            <person name="Harrison M.J."/>
            <person name="Huang W."/>
            <person name="Hurgobin B."/>
            <person name="Li S."/>
            <person name="Liu C.W."/>
            <person name="McGrath A."/>
            <person name="Morahan G."/>
            <person name="Murray J."/>
            <person name="Weller J."/>
            <person name="Jian J."/>
            <person name="Singh K.B."/>
        </authorList>
    </citation>
    <scope>NUCLEOTIDE SEQUENCE [LARGE SCALE GENOMIC DNA]</scope>
    <source>
        <strain evidence="3">cv. Tanjil</strain>
        <tissue evidence="2">Whole plant</tissue>
    </source>
</reference>
<dbReference type="Gramene" id="OIW18935">
    <property type="protein sequence ID" value="OIW18935"/>
    <property type="gene ID" value="TanjilG_25378"/>
</dbReference>
<feature type="domain" description="VQ" evidence="1">
    <location>
        <begin position="90"/>
        <end position="107"/>
    </location>
</feature>
<dbReference type="PANTHER" id="PTHR33179:SF29">
    <property type="entry name" value="OS06G0666400 PROTEIN"/>
    <property type="match status" value="1"/>
</dbReference>
<name>A0A4P1RVM3_LUPAN</name>
<dbReference type="EMBL" id="CM007361">
    <property type="protein sequence ID" value="OIW18935.1"/>
    <property type="molecule type" value="Genomic_DNA"/>
</dbReference>
<dbReference type="AlphaFoldDB" id="A0A4P1RVM3"/>
<dbReference type="InterPro" id="IPR008889">
    <property type="entry name" value="VQ"/>
</dbReference>
<accession>A0A4P1RVM3</accession>
<sequence>MSDTTNKNHPWIQFYKQLSTNSMAWDSPIQGFSHATMVKTSDPIMPSNQGINLSLKNSHTTSSSHLVPKGNIAFKPIQRRSRASKKTPITLLNTNTNNFKELVQQFTSCPITSSMSSFSKGPITLNFQQGINKHVHHHHNTTTTTSMSQLPKQQFLQEHQSGYSLDYVKSNDFLQTLGNSRPSMEIFDGLIMNNDSSSLHEQSVNAFSYDTKINDGFFM</sequence>
<dbReference type="InterPro" id="IPR039609">
    <property type="entry name" value="VQ_15/22"/>
</dbReference>
<evidence type="ECO:0000313" key="2">
    <source>
        <dbReference type="EMBL" id="OIW18935.1"/>
    </source>
</evidence>
<protein>
    <recommendedName>
        <fullName evidence="1">VQ domain-containing protein</fullName>
    </recommendedName>
</protein>
<organism evidence="2 3">
    <name type="scientific">Lupinus angustifolius</name>
    <name type="common">Narrow-leaved blue lupine</name>
    <dbReference type="NCBI Taxonomy" id="3871"/>
    <lineage>
        <taxon>Eukaryota</taxon>
        <taxon>Viridiplantae</taxon>
        <taxon>Streptophyta</taxon>
        <taxon>Embryophyta</taxon>
        <taxon>Tracheophyta</taxon>
        <taxon>Spermatophyta</taxon>
        <taxon>Magnoliopsida</taxon>
        <taxon>eudicotyledons</taxon>
        <taxon>Gunneridae</taxon>
        <taxon>Pentapetalae</taxon>
        <taxon>rosids</taxon>
        <taxon>fabids</taxon>
        <taxon>Fabales</taxon>
        <taxon>Fabaceae</taxon>
        <taxon>Papilionoideae</taxon>
        <taxon>50 kb inversion clade</taxon>
        <taxon>genistoids sensu lato</taxon>
        <taxon>core genistoids</taxon>
        <taxon>Genisteae</taxon>
        <taxon>Lupinus</taxon>
    </lineage>
</organism>
<keyword evidence="3" id="KW-1185">Reference proteome</keyword>
<proteinExistence type="predicted"/>
<dbReference type="Pfam" id="PF05678">
    <property type="entry name" value="VQ"/>
    <property type="match status" value="1"/>
</dbReference>
<dbReference type="PANTHER" id="PTHR33179">
    <property type="entry name" value="VQ MOTIF-CONTAINING PROTEIN"/>
    <property type="match status" value="1"/>
</dbReference>
<evidence type="ECO:0000313" key="3">
    <source>
        <dbReference type="Proteomes" id="UP000188354"/>
    </source>
</evidence>